<evidence type="ECO:0000313" key="2">
    <source>
        <dbReference type="EMBL" id="GGZ25777.1"/>
    </source>
</evidence>
<keyword evidence="3" id="KW-1185">Reference proteome</keyword>
<dbReference type="EMBL" id="BMZB01000001">
    <property type="protein sequence ID" value="GGZ25777.1"/>
    <property type="molecule type" value="Genomic_DNA"/>
</dbReference>
<comment type="caution">
    <text evidence="2">The sequence shown here is derived from an EMBL/GenBank/DDBJ whole genome shotgun (WGS) entry which is preliminary data.</text>
</comment>
<keyword evidence="1" id="KW-1133">Transmembrane helix</keyword>
<evidence type="ECO:0000313" key="3">
    <source>
        <dbReference type="Proteomes" id="UP000662572"/>
    </source>
</evidence>
<dbReference type="RefSeq" id="WP_189485147.1">
    <property type="nucleotide sequence ID" value="NZ_BMZB01000001.1"/>
</dbReference>
<protein>
    <submittedName>
        <fullName evidence="2">Uncharacterized protein</fullName>
    </submittedName>
</protein>
<sequence length="155" mass="17484">MNLRPSQPHALTELYWSGSVLNSYTIALLIASPFMTGLMLAKGQGLAMLVMWVALGGMIALSVIEKPLFAYDPARKVFVAPDGQEIPLEAIHSIEMDARDIYFIPKSHTIEGWHLSQRVWVLSPRRVLKRAAAEYDWPLKDITHPVLRFGFWIAP</sequence>
<feature type="transmembrane region" description="Helical" evidence="1">
    <location>
        <begin position="21"/>
        <end position="40"/>
    </location>
</feature>
<gene>
    <name evidence="2" type="ORF">GCM10011273_09000</name>
</gene>
<reference evidence="2" key="1">
    <citation type="journal article" date="2014" name="Int. J. Syst. Evol. Microbiol.">
        <title>Complete genome sequence of Corynebacterium casei LMG S-19264T (=DSM 44701T), isolated from a smear-ripened cheese.</title>
        <authorList>
            <consortium name="US DOE Joint Genome Institute (JGI-PGF)"/>
            <person name="Walter F."/>
            <person name="Albersmeier A."/>
            <person name="Kalinowski J."/>
            <person name="Ruckert C."/>
        </authorList>
    </citation>
    <scope>NUCLEOTIDE SEQUENCE</scope>
    <source>
        <strain evidence="2">KCTC 32296</strain>
    </source>
</reference>
<dbReference type="AlphaFoldDB" id="A0A918UPX1"/>
<feature type="transmembrane region" description="Helical" evidence="1">
    <location>
        <begin position="46"/>
        <end position="64"/>
    </location>
</feature>
<name>A0A918UPX1_9CAUL</name>
<reference evidence="2" key="2">
    <citation type="submission" date="2020-09" db="EMBL/GenBank/DDBJ databases">
        <authorList>
            <person name="Sun Q."/>
            <person name="Kim S."/>
        </authorList>
    </citation>
    <scope>NUCLEOTIDE SEQUENCE</scope>
    <source>
        <strain evidence="2">KCTC 32296</strain>
    </source>
</reference>
<accession>A0A918UPX1</accession>
<organism evidence="2 3">
    <name type="scientific">Asticcacaulis endophyticus</name>
    <dbReference type="NCBI Taxonomy" id="1395890"/>
    <lineage>
        <taxon>Bacteria</taxon>
        <taxon>Pseudomonadati</taxon>
        <taxon>Pseudomonadota</taxon>
        <taxon>Alphaproteobacteria</taxon>
        <taxon>Caulobacterales</taxon>
        <taxon>Caulobacteraceae</taxon>
        <taxon>Asticcacaulis</taxon>
    </lineage>
</organism>
<dbReference type="Proteomes" id="UP000662572">
    <property type="component" value="Unassembled WGS sequence"/>
</dbReference>
<keyword evidence="1" id="KW-0472">Membrane</keyword>
<keyword evidence="1" id="KW-0812">Transmembrane</keyword>
<evidence type="ECO:0000256" key="1">
    <source>
        <dbReference type="SAM" id="Phobius"/>
    </source>
</evidence>
<proteinExistence type="predicted"/>